<sequence length="22" mass="2670">MRYLIFKWQCACPRQPSPAVFK</sequence>
<name>A0A2P2IJN7_RHIMU</name>
<organism evidence="1">
    <name type="scientific">Rhizophora mucronata</name>
    <name type="common">Asiatic mangrove</name>
    <dbReference type="NCBI Taxonomy" id="61149"/>
    <lineage>
        <taxon>Eukaryota</taxon>
        <taxon>Viridiplantae</taxon>
        <taxon>Streptophyta</taxon>
        <taxon>Embryophyta</taxon>
        <taxon>Tracheophyta</taxon>
        <taxon>Spermatophyta</taxon>
        <taxon>Magnoliopsida</taxon>
        <taxon>eudicotyledons</taxon>
        <taxon>Gunneridae</taxon>
        <taxon>Pentapetalae</taxon>
        <taxon>rosids</taxon>
        <taxon>fabids</taxon>
        <taxon>Malpighiales</taxon>
        <taxon>Rhizophoraceae</taxon>
        <taxon>Rhizophora</taxon>
    </lineage>
</organism>
<reference evidence="1" key="1">
    <citation type="submission" date="2018-02" db="EMBL/GenBank/DDBJ databases">
        <title>Rhizophora mucronata_Transcriptome.</title>
        <authorList>
            <person name="Meera S.P."/>
            <person name="Sreeshan A."/>
            <person name="Augustine A."/>
        </authorList>
    </citation>
    <scope>NUCLEOTIDE SEQUENCE</scope>
    <source>
        <tissue evidence="1">Leaf</tissue>
    </source>
</reference>
<proteinExistence type="predicted"/>
<dbReference type="AlphaFoldDB" id="A0A2P2IJN7"/>
<dbReference type="EMBL" id="GGEC01000959">
    <property type="protein sequence ID" value="MBW81442.1"/>
    <property type="molecule type" value="Transcribed_RNA"/>
</dbReference>
<protein>
    <submittedName>
        <fullName evidence="1">Uncharacterized protein</fullName>
    </submittedName>
</protein>
<evidence type="ECO:0000313" key="1">
    <source>
        <dbReference type="EMBL" id="MBW81442.1"/>
    </source>
</evidence>
<accession>A0A2P2IJN7</accession>